<dbReference type="Proteomes" id="UP000215914">
    <property type="component" value="Chromosome 9"/>
</dbReference>
<keyword evidence="2" id="KW-1185">Reference proteome</keyword>
<gene>
    <name evidence="1" type="ORF">HannXRQ_Chr09g0238201</name>
</gene>
<evidence type="ECO:0000313" key="1">
    <source>
        <dbReference type="EMBL" id="OTG13444.1"/>
    </source>
</evidence>
<protein>
    <recommendedName>
        <fullName evidence="3">Pentatricopeptide repeat protein</fullName>
    </recommendedName>
</protein>
<dbReference type="AlphaFoldDB" id="A0A251TRC4"/>
<organism evidence="1 2">
    <name type="scientific">Helianthus annuus</name>
    <name type="common">Common sunflower</name>
    <dbReference type="NCBI Taxonomy" id="4232"/>
    <lineage>
        <taxon>Eukaryota</taxon>
        <taxon>Viridiplantae</taxon>
        <taxon>Streptophyta</taxon>
        <taxon>Embryophyta</taxon>
        <taxon>Tracheophyta</taxon>
        <taxon>Spermatophyta</taxon>
        <taxon>Magnoliopsida</taxon>
        <taxon>eudicotyledons</taxon>
        <taxon>Gunneridae</taxon>
        <taxon>Pentapetalae</taxon>
        <taxon>asterids</taxon>
        <taxon>campanulids</taxon>
        <taxon>Asterales</taxon>
        <taxon>Asteraceae</taxon>
        <taxon>Asteroideae</taxon>
        <taxon>Heliantheae alliance</taxon>
        <taxon>Heliantheae</taxon>
        <taxon>Helianthus</taxon>
    </lineage>
</organism>
<proteinExistence type="predicted"/>
<dbReference type="InParanoid" id="A0A251TRC4"/>
<name>A0A251TRC4_HELAN</name>
<evidence type="ECO:0008006" key="3">
    <source>
        <dbReference type="Google" id="ProtNLM"/>
    </source>
</evidence>
<reference evidence="2" key="1">
    <citation type="journal article" date="2017" name="Nature">
        <title>The sunflower genome provides insights into oil metabolism, flowering and Asterid evolution.</title>
        <authorList>
            <person name="Badouin H."/>
            <person name="Gouzy J."/>
            <person name="Grassa C.J."/>
            <person name="Murat F."/>
            <person name="Staton S.E."/>
            <person name="Cottret L."/>
            <person name="Lelandais-Briere C."/>
            <person name="Owens G.L."/>
            <person name="Carrere S."/>
            <person name="Mayjonade B."/>
            <person name="Legrand L."/>
            <person name="Gill N."/>
            <person name="Kane N.C."/>
            <person name="Bowers J.E."/>
            <person name="Hubner S."/>
            <person name="Bellec A."/>
            <person name="Berard A."/>
            <person name="Berges H."/>
            <person name="Blanchet N."/>
            <person name="Boniface M.C."/>
            <person name="Brunel D."/>
            <person name="Catrice O."/>
            <person name="Chaidir N."/>
            <person name="Claudel C."/>
            <person name="Donnadieu C."/>
            <person name="Faraut T."/>
            <person name="Fievet G."/>
            <person name="Helmstetter N."/>
            <person name="King M."/>
            <person name="Knapp S.J."/>
            <person name="Lai Z."/>
            <person name="Le Paslier M.C."/>
            <person name="Lippi Y."/>
            <person name="Lorenzon L."/>
            <person name="Mandel J.R."/>
            <person name="Marage G."/>
            <person name="Marchand G."/>
            <person name="Marquand E."/>
            <person name="Bret-Mestries E."/>
            <person name="Morien E."/>
            <person name="Nambeesan S."/>
            <person name="Nguyen T."/>
            <person name="Pegot-Espagnet P."/>
            <person name="Pouilly N."/>
            <person name="Raftis F."/>
            <person name="Sallet E."/>
            <person name="Schiex T."/>
            <person name="Thomas J."/>
            <person name="Vandecasteele C."/>
            <person name="Vares D."/>
            <person name="Vear F."/>
            <person name="Vautrin S."/>
            <person name="Crespi M."/>
            <person name="Mangin B."/>
            <person name="Burke J.M."/>
            <person name="Salse J."/>
            <person name="Munos S."/>
            <person name="Vincourt P."/>
            <person name="Rieseberg L.H."/>
            <person name="Langlade N.B."/>
        </authorList>
    </citation>
    <scope>NUCLEOTIDE SEQUENCE [LARGE SCALE GENOMIC DNA]</scope>
    <source>
        <strain evidence="2">cv. SF193</strain>
    </source>
</reference>
<dbReference type="EMBL" id="CM007898">
    <property type="protein sequence ID" value="OTG13444.1"/>
    <property type="molecule type" value="Genomic_DNA"/>
</dbReference>
<evidence type="ECO:0000313" key="2">
    <source>
        <dbReference type="Proteomes" id="UP000215914"/>
    </source>
</evidence>
<accession>A0A251TRC4</accession>
<sequence length="94" mass="10736">MIQFVLPNCLILISNSSYDLGIQTTVSCHCLVESKKLWLVSITCLKFFPVLLSHGGLLNKGLTLFKSMRESQRVEIRHEHYACVIDILLSVWKD</sequence>